<proteinExistence type="predicted"/>
<keyword evidence="1" id="KW-0472">Membrane</keyword>
<keyword evidence="3" id="KW-1185">Reference proteome</keyword>
<dbReference type="EMBL" id="JBHSFU010000009">
    <property type="protein sequence ID" value="MFC4559596.1"/>
    <property type="molecule type" value="Genomic_DNA"/>
</dbReference>
<protein>
    <submittedName>
        <fullName evidence="2">Uncharacterized protein</fullName>
    </submittedName>
</protein>
<evidence type="ECO:0000313" key="2">
    <source>
        <dbReference type="EMBL" id="MFC4559596.1"/>
    </source>
</evidence>
<accession>A0ABV9DN41</accession>
<feature type="transmembrane region" description="Helical" evidence="1">
    <location>
        <begin position="55"/>
        <end position="78"/>
    </location>
</feature>
<comment type="caution">
    <text evidence="2">The sequence shown here is derived from an EMBL/GenBank/DDBJ whole genome shotgun (WGS) entry which is preliminary data.</text>
</comment>
<organism evidence="2 3">
    <name type="scientific">Virgibacillus kekensis</name>
    <dbReference type="NCBI Taxonomy" id="202261"/>
    <lineage>
        <taxon>Bacteria</taxon>
        <taxon>Bacillati</taxon>
        <taxon>Bacillota</taxon>
        <taxon>Bacilli</taxon>
        <taxon>Bacillales</taxon>
        <taxon>Bacillaceae</taxon>
        <taxon>Virgibacillus</taxon>
    </lineage>
</organism>
<evidence type="ECO:0000313" key="3">
    <source>
        <dbReference type="Proteomes" id="UP001595989"/>
    </source>
</evidence>
<evidence type="ECO:0000256" key="1">
    <source>
        <dbReference type="SAM" id="Phobius"/>
    </source>
</evidence>
<dbReference type="Proteomes" id="UP001595989">
    <property type="component" value="Unassembled WGS sequence"/>
</dbReference>
<keyword evidence="1" id="KW-0812">Transmembrane</keyword>
<keyword evidence="1" id="KW-1133">Transmembrane helix</keyword>
<reference evidence="3" key="1">
    <citation type="journal article" date="2019" name="Int. J. Syst. Evol. Microbiol.">
        <title>The Global Catalogue of Microorganisms (GCM) 10K type strain sequencing project: providing services to taxonomists for standard genome sequencing and annotation.</title>
        <authorList>
            <consortium name="The Broad Institute Genomics Platform"/>
            <consortium name="The Broad Institute Genome Sequencing Center for Infectious Disease"/>
            <person name="Wu L."/>
            <person name="Ma J."/>
        </authorList>
    </citation>
    <scope>NUCLEOTIDE SEQUENCE [LARGE SCALE GENOMIC DNA]</scope>
    <source>
        <strain evidence="3">CGMCC 4.7426</strain>
    </source>
</reference>
<gene>
    <name evidence="2" type="ORF">ACFO3D_15465</name>
</gene>
<dbReference type="RefSeq" id="WP_390298063.1">
    <property type="nucleotide sequence ID" value="NZ_JBHSFU010000009.1"/>
</dbReference>
<sequence>MKNNKEFKDLVEDIRSLPEPDYGKKFNREAQDEIHNNLIRFAEERKKKKLRSGRLNRVTGGLVGAVALLIFTVLIMNLGENPRTAQNPDTVNDSAENTREEKDISSIKTVLNNTFIGPNSELERVLKAHENATTDPEAAETLLAIGQYSFRTFEPYFSEAAYSEYFRFYGITFLQAAYQNGYQLQINKMDIEKKGNRGNTYNFEMKIQYQKGGNSETIVITGETELNENGKITHMLIRDDGLMESLKQ</sequence>
<name>A0ABV9DN41_9BACI</name>